<dbReference type="PANTHER" id="PTHR42760">
    <property type="entry name" value="SHORT-CHAIN DEHYDROGENASES/REDUCTASES FAMILY MEMBER"/>
    <property type="match status" value="1"/>
</dbReference>
<comment type="caution">
    <text evidence="2">The sequence shown here is derived from an EMBL/GenBank/DDBJ whole genome shotgun (WGS) entry which is preliminary data.</text>
</comment>
<name>A0A523QM25_UNCAE</name>
<dbReference type="CDD" id="cd05233">
    <property type="entry name" value="SDR_c"/>
    <property type="match status" value="1"/>
</dbReference>
<dbReference type="Gene3D" id="3.40.50.720">
    <property type="entry name" value="NAD(P)-binding Rossmann-like Domain"/>
    <property type="match status" value="1"/>
</dbReference>
<organism evidence="2 3">
    <name type="scientific">Aerophobetes bacterium</name>
    <dbReference type="NCBI Taxonomy" id="2030807"/>
    <lineage>
        <taxon>Bacteria</taxon>
        <taxon>Candidatus Aerophobota</taxon>
    </lineage>
</organism>
<evidence type="ECO:0000313" key="3">
    <source>
        <dbReference type="Proteomes" id="UP000320781"/>
    </source>
</evidence>
<dbReference type="NCBIfam" id="NF005559">
    <property type="entry name" value="PRK07231.1"/>
    <property type="match status" value="1"/>
</dbReference>
<dbReference type="EMBL" id="SOKU01000039">
    <property type="protein sequence ID" value="TES86848.1"/>
    <property type="molecule type" value="Genomic_DNA"/>
</dbReference>
<dbReference type="NCBIfam" id="NF009466">
    <property type="entry name" value="PRK12826.1-2"/>
    <property type="match status" value="1"/>
</dbReference>
<reference evidence="2 3" key="1">
    <citation type="submission" date="2019-03" db="EMBL/GenBank/DDBJ databases">
        <title>Metabolic potential of uncultured bacteria and archaea associated with petroleum seepage in deep-sea sediments.</title>
        <authorList>
            <person name="Dong X."/>
            <person name="Hubert C."/>
        </authorList>
    </citation>
    <scope>NUCLEOTIDE SEQUENCE [LARGE SCALE GENOMIC DNA]</scope>
    <source>
        <strain evidence="2">E44_bin92</strain>
    </source>
</reference>
<dbReference type="InterPro" id="IPR002347">
    <property type="entry name" value="SDR_fam"/>
</dbReference>
<proteinExistence type="inferred from homology"/>
<dbReference type="Proteomes" id="UP000320781">
    <property type="component" value="Unassembled WGS sequence"/>
</dbReference>
<dbReference type="FunFam" id="3.40.50.720:FF:000084">
    <property type="entry name" value="Short-chain dehydrogenase reductase"/>
    <property type="match status" value="1"/>
</dbReference>
<evidence type="ECO:0000256" key="1">
    <source>
        <dbReference type="ARBA" id="ARBA00006484"/>
    </source>
</evidence>
<dbReference type="AlphaFoldDB" id="A0A523QM25"/>
<accession>A0A523QM25</accession>
<sequence length="263" mass="28457">MKLKDKIAIVTGASQGIGRGIALGFAEAGADVVVNCDRNIDGAETVANEIRTLGRRAEAIQGDVSRSNDVDRMVQETLRTFSRIDILVNNAGIYVAGPIENLREEDWDRVMEVNLKGVFLCCQAVGRHMIERKSGGSIINVASISGHMPELNSGAYTPSKAGVIGLTRLLAVEWAKYGIRVNALSPGPVMTPLQREAYPSEKLLEARTRAIPMNRHGTPEEMARVAIFLASGDSSYITGEDINVDGGSQLSMFYLVHRLAEST</sequence>
<protein>
    <submittedName>
        <fullName evidence="2">3-oxoacyl-ACP reductase FabG</fullName>
    </submittedName>
</protein>
<dbReference type="PRINTS" id="PR00080">
    <property type="entry name" value="SDRFAMILY"/>
</dbReference>
<comment type="similarity">
    <text evidence="1">Belongs to the short-chain dehydrogenases/reductases (SDR) family.</text>
</comment>
<gene>
    <name evidence="2" type="ORF">E3J95_00965</name>
</gene>
<dbReference type="Pfam" id="PF13561">
    <property type="entry name" value="adh_short_C2"/>
    <property type="match status" value="1"/>
</dbReference>
<dbReference type="InterPro" id="IPR036291">
    <property type="entry name" value="NAD(P)-bd_dom_sf"/>
</dbReference>
<dbReference type="SUPFAM" id="SSF51735">
    <property type="entry name" value="NAD(P)-binding Rossmann-fold domains"/>
    <property type="match status" value="1"/>
</dbReference>
<dbReference type="PRINTS" id="PR00081">
    <property type="entry name" value="GDHRDH"/>
</dbReference>
<evidence type="ECO:0000313" key="2">
    <source>
        <dbReference type="EMBL" id="TES86848.1"/>
    </source>
</evidence>
<dbReference type="GO" id="GO:0016616">
    <property type="term" value="F:oxidoreductase activity, acting on the CH-OH group of donors, NAD or NADP as acceptor"/>
    <property type="evidence" value="ECO:0007669"/>
    <property type="project" value="TreeGrafter"/>
</dbReference>